<sequence length="78" mass="9164">AVETLVTSRYIDACKTFYETAEEYMDELMRLNDRLSAWPSRPESVEPWLLEVQKETKSVIDKFEVILVEHKKAIETTL</sequence>
<proteinExistence type="predicted"/>
<organism evidence="1">
    <name type="scientific">marine sediment metagenome</name>
    <dbReference type="NCBI Taxonomy" id="412755"/>
    <lineage>
        <taxon>unclassified sequences</taxon>
        <taxon>metagenomes</taxon>
        <taxon>ecological metagenomes</taxon>
    </lineage>
</organism>
<dbReference type="AlphaFoldDB" id="X1UEN1"/>
<protein>
    <submittedName>
        <fullName evidence="1">Uncharacterized protein</fullName>
    </submittedName>
</protein>
<name>X1UEN1_9ZZZZ</name>
<comment type="caution">
    <text evidence="1">The sequence shown here is derived from an EMBL/GenBank/DDBJ whole genome shotgun (WGS) entry which is preliminary data.</text>
</comment>
<gene>
    <name evidence="1" type="ORF">S12H4_46483</name>
</gene>
<feature type="non-terminal residue" evidence="1">
    <location>
        <position position="1"/>
    </location>
</feature>
<accession>X1UEN1</accession>
<evidence type="ECO:0000313" key="1">
    <source>
        <dbReference type="EMBL" id="GAJ15969.1"/>
    </source>
</evidence>
<reference evidence="1" key="1">
    <citation type="journal article" date="2014" name="Front. Microbiol.">
        <title>High frequency of phylogenetically diverse reductive dehalogenase-homologous genes in deep subseafloor sedimentary metagenomes.</title>
        <authorList>
            <person name="Kawai M."/>
            <person name="Futagami T."/>
            <person name="Toyoda A."/>
            <person name="Takaki Y."/>
            <person name="Nishi S."/>
            <person name="Hori S."/>
            <person name="Arai W."/>
            <person name="Tsubouchi T."/>
            <person name="Morono Y."/>
            <person name="Uchiyama I."/>
            <person name="Ito T."/>
            <person name="Fujiyama A."/>
            <person name="Inagaki F."/>
            <person name="Takami H."/>
        </authorList>
    </citation>
    <scope>NUCLEOTIDE SEQUENCE</scope>
    <source>
        <strain evidence="1">Expedition CK06-06</strain>
    </source>
</reference>
<dbReference type="EMBL" id="BARW01028843">
    <property type="protein sequence ID" value="GAJ15969.1"/>
    <property type="molecule type" value="Genomic_DNA"/>
</dbReference>